<dbReference type="OrthoDB" id="9813151at2"/>
<dbReference type="InterPro" id="IPR036890">
    <property type="entry name" value="HATPase_C_sf"/>
</dbReference>
<dbReference type="InterPro" id="IPR050351">
    <property type="entry name" value="BphY/WalK/GraS-like"/>
</dbReference>
<evidence type="ECO:0000256" key="9">
    <source>
        <dbReference type="SAM" id="Phobius"/>
    </source>
</evidence>
<proteinExistence type="predicted"/>
<name>A0A4R2TIZ5_9FIRM</name>
<dbReference type="SUPFAM" id="SSF158472">
    <property type="entry name" value="HAMP domain-like"/>
    <property type="match status" value="1"/>
</dbReference>
<dbReference type="InterPro" id="IPR005467">
    <property type="entry name" value="His_kinase_dom"/>
</dbReference>
<keyword evidence="4" id="KW-0597">Phosphoprotein</keyword>
<dbReference type="SUPFAM" id="SSF47384">
    <property type="entry name" value="Homodimeric domain of signal transducing histidine kinase"/>
    <property type="match status" value="1"/>
</dbReference>
<keyword evidence="6 12" id="KW-0418">Kinase</keyword>
<dbReference type="PANTHER" id="PTHR45453:SF1">
    <property type="entry name" value="PHOSPHATE REGULON SENSOR PROTEIN PHOR"/>
    <property type="match status" value="1"/>
</dbReference>
<gene>
    <name evidence="12" type="ORF">EDD79_101747</name>
</gene>
<dbReference type="InterPro" id="IPR035965">
    <property type="entry name" value="PAS-like_dom_sf"/>
</dbReference>
<dbReference type="GO" id="GO:0006355">
    <property type="term" value="P:regulation of DNA-templated transcription"/>
    <property type="evidence" value="ECO:0007669"/>
    <property type="project" value="InterPro"/>
</dbReference>
<dbReference type="PROSITE" id="PS50885">
    <property type="entry name" value="HAMP"/>
    <property type="match status" value="1"/>
</dbReference>
<dbReference type="InterPro" id="IPR003661">
    <property type="entry name" value="HisK_dim/P_dom"/>
</dbReference>
<dbReference type="FunFam" id="1.10.287.130:FF:000001">
    <property type="entry name" value="Two-component sensor histidine kinase"/>
    <property type="match status" value="1"/>
</dbReference>
<dbReference type="Pfam" id="PF00512">
    <property type="entry name" value="HisKA"/>
    <property type="match status" value="1"/>
</dbReference>
<dbReference type="Pfam" id="PF02518">
    <property type="entry name" value="HATPase_c"/>
    <property type="match status" value="1"/>
</dbReference>
<evidence type="ECO:0000256" key="2">
    <source>
        <dbReference type="ARBA" id="ARBA00004370"/>
    </source>
</evidence>
<dbReference type="SUPFAM" id="SSF55785">
    <property type="entry name" value="PYP-like sensor domain (PAS domain)"/>
    <property type="match status" value="1"/>
</dbReference>
<dbReference type="SMART" id="SM00304">
    <property type="entry name" value="HAMP"/>
    <property type="match status" value="1"/>
</dbReference>
<comment type="caution">
    <text evidence="12">The sequence shown here is derived from an EMBL/GenBank/DDBJ whole genome shotgun (WGS) entry which is preliminary data.</text>
</comment>
<keyword evidence="13" id="KW-1185">Reference proteome</keyword>
<dbReference type="PROSITE" id="PS50109">
    <property type="entry name" value="HIS_KIN"/>
    <property type="match status" value="1"/>
</dbReference>
<dbReference type="GO" id="GO:0000155">
    <property type="term" value="F:phosphorelay sensor kinase activity"/>
    <property type="evidence" value="ECO:0007669"/>
    <property type="project" value="InterPro"/>
</dbReference>
<dbReference type="Gene3D" id="3.30.565.10">
    <property type="entry name" value="Histidine kinase-like ATPase, C-terminal domain"/>
    <property type="match status" value="1"/>
</dbReference>
<dbReference type="InterPro" id="IPR013767">
    <property type="entry name" value="PAS_fold"/>
</dbReference>
<feature type="domain" description="HAMP" evidence="11">
    <location>
        <begin position="195"/>
        <end position="247"/>
    </location>
</feature>
<dbReference type="EMBL" id="SLYC01000017">
    <property type="protein sequence ID" value="TCQ02272.1"/>
    <property type="molecule type" value="Genomic_DNA"/>
</dbReference>
<dbReference type="Proteomes" id="UP000295504">
    <property type="component" value="Unassembled WGS sequence"/>
</dbReference>
<dbReference type="GO" id="GO:0004721">
    <property type="term" value="F:phosphoprotein phosphatase activity"/>
    <property type="evidence" value="ECO:0007669"/>
    <property type="project" value="TreeGrafter"/>
</dbReference>
<dbReference type="Pfam" id="PF00672">
    <property type="entry name" value="HAMP"/>
    <property type="match status" value="1"/>
</dbReference>
<evidence type="ECO:0000256" key="5">
    <source>
        <dbReference type="ARBA" id="ARBA00022679"/>
    </source>
</evidence>
<dbReference type="Gene3D" id="3.30.450.20">
    <property type="entry name" value="PAS domain"/>
    <property type="match status" value="2"/>
</dbReference>
<dbReference type="Pfam" id="PF00989">
    <property type="entry name" value="PAS"/>
    <property type="match status" value="1"/>
</dbReference>
<evidence type="ECO:0000256" key="6">
    <source>
        <dbReference type="ARBA" id="ARBA00022777"/>
    </source>
</evidence>
<sequence>MIKSMRIKLITIYFLLVFIAMSIVSVFIIQQFEQYHLESVSGNLIQIAGSIITTLQDTNWQHNKKDTQENIVFYEKMDIEIYVIDKDNNFTIISSTNIPYLNQNAMHILEPELILAAFNGDEREKDIISRSGETTSSKNIVFPLFDENNMIAGAVYLRKNLESIYKTLDQSKYILTRATLLALFITILLGYLIAKSITGPINDVTIKAEKMAKGDFDQIVEVKSNDEIGQLASMFNFLTARLKSSIQEVSSEKNKLDTIINYMADGLVAATETGEIIHTNPRALEILKLDEEAVHRKSFDEIFRELNPRLTLDYFKKESWSGSQIIDMGDGIKVRANYAPFTNETNTLAGIILLLQDVTEHEKLENMRKEFVANVSHELKTPLTTIKSYTETILDGTIEDKQLTQQFLNVIDSEVDRMTRLVRDLLQLSNLDFQQYKWNKKQVYIDDIIEKVLIKLELSAHNKQQILKYVKDCENIKINGDEDKIEQVISNIITNAIKYTNEEGQITIELLKEGDYAVISVEDNGIGIPAKDLSRVFERFYRVDKARSRELGGTGLGLSIAKQIIDSHEGTIKIVSGEGSGTKVTITLPVIEEMAESFVV</sequence>
<comment type="catalytic activity">
    <reaction evidence="1">
        <text>ATP + protein L-histidine = ADP + protein N-phospho-L-histidine.</text>
        <dbReference type="EC" id="2.7.13.3"/>
    </reaction>
</comment>
<keyword evidence="7" id="KW-0902">Two-component regulatory system</keyword>
<dbReference type="InterPro" id="IPR000014">
    <property type="entry name" value="PAS"/>
</dbReference>
<reference evidence="12 13" key="1">
    <citation type="submission" date="2019-03" db="EMBL/GenBank/DDBJ databases">
        <title>Genomic Encyclopedia of Type Strains, Phase IV (KMG-IV): sequencing the most valuable type-strain genomes for metagenomic binning, comparative biology and taxonomic classification.</title>
        <authorList>
            <person name="Goeker M."/>
        </authorList>
    </citation>
    <scope>NUCLEOTIDE SEQUENCE [LARGE SCALE GENOMIC DNA]</scope>
    <source>
        <strain evidence="12 13">DSM 100013</strain>
    </source>
</reference>
<dbReference type="CDD" id="cd00075">
    <property type="entry name" value="HATPase"/>
    <property type="match status" value="1"/>
</dbReference>
<comment type="subcellular location">
    <subcellularLocation>
        <location evidence="2">Membrane</location>
    </subcellularLocation>
</comment>
<keyword evidence="9" id="KW-1133">Transmembrane helix</keyword>
<dbReference type="AlphaFoldDB" id="A0A4R2TIZ5"/>
<dbReference type="CDD" id="cd00130">
    <property type="entry name" value="PAS"/>
    <property type="match status" value="1"/>
</dbReference>
<dbReference type="CDD" id="cd06225">
    <property type="entry name" value="HAMP"/>
    <property type="match status" value="1"/>
</dbReference>
<evidence type="ECO:0000313" key="12">
    <source>
        <dbReference type="EMBL" id="TCQ02272.1"/>
    </source>
</evidence>
<dbReference type="NCBIfam" id="TIGR00229">
    <property type="entry name" value="sensory_box"/>
    <property type="match status" value="1"/>
</dbReference>
<dbReference type="GO" id="GO:0005886">
    <property type="term" value="C:plasma membrane"/>
    <property type="evidence" value="ECO:0007669"/>
    <property type="project" value="TreeGrafter"/>
</dbReference>
<evidence type="ECO:0000256" key="7">
    <source>
        <dbReference type="ARBA" id="ARBA00023012"/>
    </source>
</evidence>
<evidence type="ECO:0000256" key="8">
    <source>
        <dbReference type="ARBA" id="ARBA00023136"/>
    </source>
</evidence>
<organism evidence="12 13">
    <name type="scientific">Serpentinicella alkaliphila</name>
    <dbReference type="NCBI Taxonomy" id="1734049"/>
    <lineage>
        <taxon>Bacteria</taxon>
        <taxon>Bacillati</taxon>
        <taxon>Bacillota</taxon>
        <taxon>Clostridia</taxon>
        <taxon>Peptostreptococcales</taxon>
        <taxon>Natronincolaceae</taxon>
        <taxon>Serpentinicella</taxon>
    </lineage>
</organism>
<evidence type="ECO:0000313" key="13">
    <source>
        <dbReference type="Proteomes" id="UP000295504"/>
    </source>
</evidence>
<dbReference type="GO" id="GO:0016036">
    <property type="term" value="P:cellular response to phosphate starvation"/>
    <property type="evidence" value="ECO:0007669"/>
    <property type="project" value="TreeGrafter"/>
</dbReference>
<keyword evidence="5" id="KW-0808">Transferase</keyword>
<evidence type="ECO:0000256" key="1">
    <source>
        <dbReference type="ARBA" id="ARBA00000085"/>
    </source>
</evidence>
<dbReference type="CDD" id="cd00082">
    <property type="entry name" value="HisKA"/>
    <property type="match status" value="1"/>
</dbReference>
<dbReference type="RefSeq" id="WP_132848513.1">
    <property type="nucleotide sequence ID" value="NZ_CP058648.1"/>
</dbReference>
<dbReference type="FunFam" id="3.30.565.10:FF:000006">
    <property type="entry name" value="Sensor histidine kinase WalK"/>
    <property type="match status" value="1"/>
</dbReference>
<dbReference type="SMART" id="SM00091">
    <property type="entry name" value="PAS"/>
    <property type="match status" value="1"/>
</dbReference>
<dbReference type="Gene3D" id="1.10.8.500">
    <property type="entry name" value="HAMP domain in histidine kinase"/>
    <property type="match status" value="1"/>
</dbReference>
<evidence type="ECO:0000256" key="3">
    <source>
        <dbReference type="ARBA" id="ARBA00012438"/>
    </source>
</evidence>
<evidence type="ECO:0000259" key="11">
    <source>
        <dbReference type="PROSITE" id="PS50885"/>
    </source>
</evidence>
<dbReference type="PRINTS" id="PR00344">
    <property type="entry name" value="BCTRLSENSOR"/>
</dbReference>
<dbReference type="SMART" id="SM00387">
    <property type="entry name" value="HATPase_c"/>
    <property type="match status" value="1"/>
</dbReference>
<feature type="transmembrane region" description="Helical" evidence="9">
    <location>
        <begin position="12"/>
        <end position="29"/>
    </location>
</feature>
<dbReference type="InterPro" id="IPR003594">
    <property type="entry name" value="HATPase_dom"/>
</dbReference>
<keyword evidence="9" id="KW-0812">Transmembrane</keyword>
<dbReference type="InterPro" id="IPR003660">
    <property type="entry name" value="HAMP_dom"/>
</dbReference>
<evidence type="ECO:0000256" key="4">
    <source>
        <dbReference type="ARBA" id="ARBA00022553"/>
    </source>
</evidence>
<dbReference type="InterPro" id="IPR004358">
    <property type="entry name" value="Sig_transdc_His_kin-like_C"/>
</dbReference>
<dbReference type="SMART" id="SM00388">
    <property type="entry name" value="HisKA"/>
    <property type="match status" value="1"/>
</dbReference>
<dbReference type="EC" id="2.7.13.3" evidence="3"/>
<accession>A0A4R2TIZ5</accession>
<dbReference type="SUPFAM" id="SSF55874">
    <property type="entry name" value="ATPase domain of HSP90 chaperone/DNA topoisomerase II/histidine kinase"/>
    <property type="match status" value="1"/>
</dbReference>
<evidence type="ECO:0000259" key="10">
    <source>
        <dbReference type="PROSITE" id="PS50109"/>
    </source>
</evidence>
<keyword evidence="8 9" id="KW-0472">Membrane</keyword>
<dbReference type="Gene3D" id="1.10.287.130">
    <property type="match status" value="1"/>
</dbReference>
<protein>
    <recommendedName>
        <fullName evidence="3">histidine kinase</fullName>
        <ecNumber evidence="3">2.7.13.3</ecNumber>
    </recommendedName>
</protein>
<dbReference type="InterPro" id="IPR036097">
    <property type="entry name" value="HisK_dim/P_sf"/>
</dbReference>
<dbReference type="PANTHER" id="PTHR45453">
    <property type="entry name" value="PHOSPHATE REGULON SENSOR PROTEIN PHOR"/>
    <property type="match status" value="1"/>
</dbReference>
<feature type="domain" description="Histidine kinase" evidence="10">
    <location>
        <begin position="374"/>
        <end position="592"/>
    </location>
</feature>